<dbReference type="Pfam" id="PF13155">
    <property type="entry name" value="Toprim_2"/>
    <property type="match status" value="1"/>
</dbReference>
<dbReference type="GO" id="GO:0016779">
    <property type="term" value="F:nucleotidyltransferase activity"/>
    <property type="evidence" value="ECO:0007669"/>
    <property type="project" value="InterPro"/>
</dbReference>
<dbReference type="InterPro" id="IPR050219">
    <property type="entry name" value="DnaG_primase"/>
</dbReference>
<dbReference type="CDD" id="cd03364">
    <property type="entry name" value="TOPRIM_DnaG_primases"/>
    <property type="match status" value="1"/>
</dbReference>
<dbReference type="InterPro" id="IPR019475">
    <property type="entry name" value="DNA_primase_DnaB-bd"/>
</dbReference>
<dbReference type="SUPFAM" id="SSF56731">
    <property type="entry name" value="DNA primase core"/>
    <property type="match status" value="1"/>
</dbReference>
<dbReference type="EMBL" id="BART01008800">
    <property type="protein sequence ID" value="GAG58298.1"/>
    <property type="molecule type" value="Genomic_DNA"/>
</dbReference>
<dbReference type="InterPro" id="IPR006171">
    <property type="entry name" value="TOPRIM_dom"/>
</dbReference>
<dbReference type="InterPro" id="IPR037068">
    <property type="entry name" value="DNA_primase_core_N_sf"/>
</dbReference>
<feature type="non-terminal residue" evidence="2">
    <location>
        <position position="1"/>
    </location>
</feature>
<dbReference type="SMART" id="SM00493">
    <property type="entry name" value="TOPRIM"/>
    <property type="match status" value="1"/>
</dbReference>
<dbReference type="Pfam" id="PF10410">
    <property type="entry name" value="DnaB_bind"/>
    <property type="match status" value="1"/>
</dbReference>
<dbReference type="AlphaFoldDB" id="X0ZD79"/>
<dbReference type="Gene3D" id="3.90.980.10">
    <property type="entry name" value="DNA primase, catalytic core, N-terminal domain"/>
    <property type="match status" value="1"/>
</dbReference>
<dbReference type="InterPro" id="IPR006295">
    <property type="entry name" value="DNA_primase_DnaG"/>
</dbReference>
<accession>X0ZD79</accession>
<dbReference type="Pfam" id="PF08275">
    <property type="entry name" value="DNAG_N"/>
    <property type="match status" value="1"/>
</dbReference>
<feature type="non-terminal residue" evidence="2">
    <location>
        <position position="394"/>
    </location>
</feature>
<feature type="domain" description="Toprim" evidence="1">
    <location>
        <begin position="168"/>
        <end position="251"/>
    </location>
</feature>
<sequence length="394" mass="45144">IEVVEKELTAEEIQQQNERESLLIVSSFAQKHFTGTLFNNMEGIAVGLSYFKERGYRQEIIKKFQLGYCLDQKDDFTKEALKSGYKLDYLVKTGLTIQRENYHFDRFSGRVIFPIHSLSGQVIGFGGRTLKSDPKAGKYINSPESDIYHKSTVLYGIYFAKKKIVEEDKCFLVEGYTDVLSLFQSGFENIVSSSGTALTPEQIRLIKRFTNNVTIVFDGDEAGIKASLRGIDLILAEGLNVKIVVLPSGEDPDSYSKKPSLSGLKQFFSDNEQDFIRFKTRLLVNSTKNDDPVQRANLIRDVVKSIAVIPESITRSVYTKECSNLLLIEEQVLYSEINKIRRKKAEQNYRKLKYYEEQNLRKIPEKQSPLLTESTEFQEREIIRVVTELWKSGI</sequence>
<dbReference type="InterPro" id="IPR034151">
    <property type="entry name" value="TOPRIM_DnaG_bac"/>
</dbReference>
<protein>
    <recommendedName>
        <fullName evidence="1">Toprim domain-containing protein</fullName>
    </recommendedName>
</protein>
<evidence type="ECO:0000313" key="2">
    <source>
        <dbReference type="EMBL" id="GAG58298.1"/>
    </source>
</evidence>
<dbReference type="Gene3D" id="3.40.1360.10">
    <property type="match status" value="1"/>
</dbReference>
<reference evidence="2" key="1">
    <citation type="journal article" date="2014" name="Front. Microbiol.">
        <title>High frequency of phylogenetically diverse reductive dehalogenase-homologous genes in deep subseafloor sedimentary metagenomes.</title>
        <authorList>
            <person name="Kawai M."/>
            <person name="Futagami T."/>
            <person name="Toyoda A."/>
            <person name="Takaki Y."/>
            <person name="Nishi S."/>
            <person name="Hori S."/>
            <person name="Arai W."/>
            <person name="Tsubouchi T."/>
            <person name="Morono Y."/>
            <person name="Uchiyama I."/>
            <person name="Ito T."/>
            <person name="Fujiyama A."/>
            <person name="Inagaki F."/>
            <person name="Takami H."/>
        </authorList>
    </citation>
    <scope>NUCLEOTIDE SEQUENCE</scope>
    <source>
        <strain evidence="2">Expedition CK06-06</strain>
    </source>
</reference>
<evidence type="ECO:0000259" key="1">
    <source>
        <dbReference type="PROSITE" id="PS50880"/>
    </source>
</evidence>
<proteinExistence type="predicted"/>
<dbReference type="PROSITE" id="PS50880">
    <property type="entry name" value="TOPRIM"/>
    <property type="match status" value="1"/>
</dbReference>
<dbReference type="GO" id="GO:0006269">
    <property type="term" value="P:DNA replication, synthesis of primer"/>
    <property type="evidence" value="ECO:0007669"/>
    <property type="project" value="InterPro"/>
</dbReference>
<dbReference type="NCBIfam" id="TIGR01391">
    <property type="entry name" value="dnaG"/>
    <property type="match status" value="1"/>
</dbReference>
<dbReference type="GO" id="GO:0005737">
    <property type="term" value="C:cytoplasm"/>
    <property type="evidence" value="ECO:0007669"/>
    <property type="project" value="TreeGrafter"/>
</dbReference>
<name>X0ZD79_9ZZZZ</name>
<comment type="caution">
    <text evidence="2">The sequence shown here is derived from an EMBL/GenBank/DDBJ whole genome shotgun (WGS) entry which is preliminary data.</text>
</comment>
<gene>
    <name evidence="2" type="ORF">S01H4_19697</name>
</gene>
<organism evidence="2">
    <name type="scientific">marine sediment metagenome</name>
    <dbReference type="NCBI Taxonomy" id="412755"/>
    <lineage>
        <taxon>unclassified sequences</taxon>
        <taxon>metagenomes</taxon>
        <taxon>ecological metagenomes</taxon>
    </lineage>
</organism>
<dbReference type="PANTHER" id="PTHR30313:SF2">
    <property type="entry name" value="DNA PRIMASE"/>
    <property type="match status" value="1"/>
</dbReference>
<dbReference type="PANTHER" id="PTHR30313">
    <property type="entry name" value="DNA PRIMASE"/>
    <property type="match status" value="1"/>
</dbReference>
<dbReference type="InterPro" id="IPR013264">
    <property type="entry name" value="DNAG_N"/>
</dbReference>